<keyword evidence="3" id="KW-0378">Hydrolase</keyword>
<dbReference type="GO" id="GO:0009252">
    <property type="term" value="P:peptidoglycan biosynthetic process"/>
    <property type="evidence" value="ECO:0007669"/>
    <property type="project" value="UniProtKB-KW"/>
</dbReference>
<organism evidence="13 14">
    <name type="scientific">Tengunoibacter tsumagoiensis</name>
    <dbReference type="NCBI Taxonomy" id="2014871"/>
    <lineage>
        <taxon>Bacteria</taxon>
        <taxon>Bacillati</taxon>
        <taxon>Chloroflexota</taxon>
        <taxon>Ktedonobacteria</taxon>
        <taxon>Ktedonobacterales</taxon>
        <taxon>Dictyobacteraceae</taxon>
        <taxon>Tengunoibacter</taxon>
    </lineage>
</organism>
<keyword evidence="4" id="KW-0133">Cell shape</keyword>
<feature type="active site" description="Proton acceptor" evidence="7">
    <location>
        <position position="495"/>
    </location>
</feature>
<evidence type="ECO:0000256" key="10">
    <source>
        <dbReference type="SAM" id="MobiDB-lite"/>
    </source>
</evidence>
<dbReference type="GO" id="GO:0006508">
    <property type="term" value="P:proteolysis"/>
    <property type="evidence" value="ECO:0007669"/>
    <property type="project" value="InterPro"/>
</dbReference>
<dbReference type="PRINTS" id="PR00725">
    <property type="entry name" value="DADACBPTASE1"/>
</dbReference>
<keyword evidence="14" id="KW-1185">Reference proteome</keyword>
<keyword evidence="6" id="KW-0961">Cell wall biogenesis/degradation</keyword>
<feature type="region of interest" description="Disordered" evidence="10">
    <location>
        <begin position="1"/>
        <end position="231"/>
    </location>
</feature>
<evidence type="ECO:0000256" key="1">
    <source>
        <dbReference type="ARBA" id="ARBA00007164"/>
    </source>
</evidence>
<comment type="caution">
    <text evidence="13">The sequence shown here is derived from an EMBL/GenBank/DDBJ whole genome shotgun (WGS) entry which is preliminary data.</text>
</comment>
<evidence type="ECO:0000256" key="6">
    <source>
        <dbReference type="ARBA" id="ARBA00023316"/>
    </source>
</evidence>
<keyword evidence="11" id="KW-0812">Transmembrane</keyword>
<evidence type="ECO:0000256" key="5">
    <source>
        <dbReference type="ARBA" id="ARBA00022984"/>
    </source>
</evidence>
<dbReference type="GO" id="GO:0009002">
    <property type="term" value="F:serine-type D-Ala-D-Ala carboxypeptidase activity"/>
    <property type="evidence" value="ECO:0007669"/>
    <property type="project" value="InterPro"/>
</dbReference>
<dbReference type="Proteomes" id="UP000287352">
    <property type="component" value="Unassembled WGS sequence"/>
</dbReference>
<comment type="similarity">
    <text evidence="1 9">Belongs to the peptidase S11 family.</text>
</comment>
<dbReference type="InterPro" id="IPR012338">
    <property type="entry name" value="Beta-lactam/transpept-like"/>
</dbReference>
<dbReference type="GO" id="GO:0071555">
    <property type="term" value="P:cell wall organization"/>
    <property type="evidence" value="ECO:0007669"/>
    <property type="project" value="UniProtKB-KW"/>
</dbReference>
<sequence length="808" mass="89754">MPKLPSNDDDQREIPGPATSRPRTRRPQATNVESSEALPKLKRRSLNYENDESAPTERTFSPTQNSTRNSIAKANQSRPPRQARDQTLNLDTGWADPSPGEPEQNTGITPRTSKPRTSSSRSSQTPARAVRPQSLPEDGAPTRTQSARPTPASPDRTAATSRPRSSRPSNIPQTPHTDEHERPAPATRRPRSSRASQQSESALNERTLPKAPRTQRSLQYDERDTSTTSSLRLRELRQTRDHALDLGTNTSTNRVVRPPAAEDVGLDPQYRHSRTRRPALEADLAEDEYQTRRLPAYLLEDDGYQTRRLPAHLLEEGVQTAQAPRGTTRLRTQRLPEQDLAAQAGPEQPGTTNKIMVSQRKRSQVSDVLPATYYQPRGQELLYPRRSPWRRLKLTPAFLIVLISCIALLLFIPIASNFLTTYAPGGQLHLPFPGNQPTSSNNEADTHELVITPTDTDHPAPPVNATAAYLLDADTGATLYASNPFMHLPMLSTTKLMTALLAAEQGDPDRSITITDSIQNDINQLSADSALMGIKKGETYTLRELLYGLLLVSGNDAAVVIADAIGGSQQAFIAKMNARADQLGMHDTHFLNPHGLLMTGHFSSAHDLAVLGRASLGNAFIHEISATRHYQIPQTDKHPAHDLDNGNQFLWWYPGADAGKTGWDAGTNFIQVVECNRNNHHLIGVTLHTNNWWTDMRDLMNWGYNNFTWTSPKDADAKSPIPFGVDWNHFTRDKKENTIPTASSGRYYIYSGYSISGPILDFFDKNNGLDQFGYPQSQPQSPATNILKQRFDHGSIQCDLTTKQCTKV</sequence>
<keyword evidence="11" id="KW-0472">Membrane</keyword>
<evidence type="ECO:0000259" key="12">
    <source>
        <dbReference type="Pfam" id="PF00768"/>
    </source>
</evidence>
<feature type="compositionally biased region" description="Low complexity" evidence="10">
    <location>
        <begin position="109"/>
        <end position="126"/>
    </location>
</feature>
<keyword evidence="11" id="KW-1133">Transmembrane helix</keyword>
<evidence type="ECO:0000256" key="11">
    <source>
        <dbReference type="SAM" id="Phobius"/>
    </source>
</evidence>
<dbReference type="GO" id="GO:0008360">
    <property type="term" value="P:regulation of cell shape"/>
    <property type="evidence" value="ECO:0007669"/>
    <property type="project" value="UniProtKB-KW"/>
</dbReference>
<evidence type="ECO:0000313" key="14">
    <source>
        <dbReference type="Proteomes" id="UP000287352"/>
    </source>
</evidence>
<feature type="domain" description="Peptidase S11 D-alanyl-D-alanine carboxypeptidase A N-terminal" evidence="12">
    <location>
        <begin position="460"/>
        <end position="689"/>
    </location>
</feature>
<evidence type="ECO:0000256" key="3">
    <source>
        <dbReference type="ARBA" id="ARBA00022801"/>
    </source>
</evidence>
<keyword evidence="2" id="KW-0732">Signal</keyword>
<reference evidence="14" key="1">
    <citation type="submission" date="2018-12" db="EMBL/GenBank/DDBJ databases">
        <title>Tengunoibacter tsumagoiensis gen. nov., sp. nov., Dictyobacter kobayashii sp. nov., D. alpinus sp. nov., and D. joshuensis sp. nov. and description of Dictyobacteraceae fam. nov. within the order Ktedonobacterales isolated from Tengu-no-mugimeshi.</title>
        <authorList>
            <person name="Wang C.M."/>
            <person name="Zheng Y."/>
            <person name="Sakai Y."/>
            <person name="Toyoda A."/>
            <person name="Minakuchi Y."/>
            <person name="Abe K."/>
            <person name="Yokota A."/>
            <person name="Yabe S."/>
        </authorList>
    </citation>
    <scope>NUCLEOTIDE SEQUENCE [LARGE SCALE GENOMIC DNA]</scope>
    <source>
        <strain evidence="14">Uno3</strain>
    </source>
</reference>
<evidence type="ECO:0000256" key="4">
    <source>
        <dbReference type="ARBA" id="ARBA00022960"/>
    </source>
</evidence>
<proteinExistence type="inferred from homology"/>
<dbReference type="RefSeq" id="WP_126581238.1">
    <property type="nucleotide sequence ID" value="NZ_BIFR01000001.1"/>
</dbReference>
<keyword evidence="5" id="KW-0573">Peptidoglycan synthesis</keyword>
<dbReference type="OrthoDB" id="7252792at2"/>
<dbReference type="AlphaFoldDB" id="A0A402A404"/>
<dbReference type="PANTHER" id="PTHR21581:SF6">
    <property type="entry name" value="TRAFFICKING PROTEIN PARTICLE COMPLEX SUBUNIT 12"/>
    <property type="match status" value="1"/>
</dbReference>
<feature type="active site" evidence="7">
    <location>
        <position position="553"/>
    </location>
</feature>
<dbReference type="InterPro" id="IPR001967">
    <property type="entry name" value="Peptidase_S11_N"/>
</dbReference>
<accession>A0A402A404</accession>
<dbReference type="InterPro" id="IPR018044">
    <property type="entry name" value="Peptidase_S11"/>
</dbReference>
<feature type="binding site" evidence="8">
    <location>
        <position position="660"/>
    </location>
    <ligand>
        <name>substrate</name>
    </ligand>
</feature>
<name>A0A402A404_9CHLR</name>
<feature type="compositionally biased region" description="Low complexity" evidence="10">
    <location>
        <begin position="193"/>
        <end position="202"/>
    </location>
</feature>
<dbReference type="PANTHER" id="PTHR21581">
    <property type="entry name" value="D-ALANYL-D-ALANINE CARBOXYPEPTIDASE"/>
    <property type="match status" value="1"/>
</dbReference>
<feature type="transmembrane region" description="Helical" evidence="11">
    <location>
        <begin position="394"/>
        <end position="415"/>
    </location>
</feature>
<dbReference type="EMBL" id="BIFR01000001">
    <property type="protein sequence ID" value="GCE13735.1"/>
    <property type="molecule type" value="Genomic_DNA"/>
</dbReference>
<evidence type="ECO:0000256" key="7">
    <source>
        <dbReference type="PIRSR" id="PIRSR618044-1"/>
    </source>
</evidence>
<feature type="compositionally biased region" description="Low complexity" evidence="10">
    <location>
        <begin position="156"/>
        <end position="169"/>
    </location>
</feature>
<evidence type="ECO:0000256" key="9">
    <source>
        <dbReference type="RuleBase" id="RU004016"/>
    </source>
</evidence>
<protein>
    <recommendedName>
        <fullName evidence="12">Peptidase S11 D-alanyl-D-alanine carboxypeptidase A N-terminal domain-containing protein</fullName>
    </recommendedName>
</protein>
<dbReference type="Pfam" id="PF00768">
    <property type="entry name" value="Peptidase_S11"/>
    <property type="match status" value="1"/>
</dbReference>
<evidence type="ECO:0000256" key="8">
    <source>
        <dbReference type="PIRSR" id="PIRSR618044-2"/>
    </source>
</evidence>
<evidence type="ECO:0000313" key="13">
    <source>
        <dbReference type="EMBL" id="GCE13735.1"/>
    </source>
</evidence>
<feature type="active site" description="Acyl-ester intermediate" evidence="7">
    <location>
        <position position="492"/>
    </location>
</feature>
<dbReference type="Gene3D" id="3.40.710.10">
    <property type="entry name" value="DD-peptidase/beta-lactamase superfamily"/>
    <property type="match status" value="1"/>
</dbReference>
<gene>
    <name evidence="13" type="ORF">KTT_35940</name>
</gene>
<evidence type="ECO:0000256" key="2">
    <source>
        <dbReference type="ARBA" id="ARBA00022729"/>
    </source>
</evidence>
<feature type="compositionally biased region" description="Polar residues" evidence="10">
    <location>
        <begin position="56"/>
        <end position="90"/>
    </location>
</feature>
<dbReference type="SUPFAM" id="SSF56601">
    <property type="entry name" value="beta-lactamase/transpeptidase-like"/>
    <property type="match status" value="1"/>
</dbReference>